<evidence type="ECO:0000256" key="1">
    <source>
        <dbReference type="SAM" id="MobiDB-lite"/>
    </source>
</evidence>
<feature type="region of interest" description="Disordered" evidence="1">
    <location>
        <begin position="1"/>
        <end position="29"/>
    </location>
</feature>
<protein>
    <submittedName>
        <fullName evidence="3">Uncharacterized protein</fullName>
    </submittedName>
</protein>
<accession>A0A915EQL2</accession>
<organism evidence="2 3">
    <name type="scientific">Ditylenchus dipsaci</name>
    <dbReference type="NCBI Taxonomy" id="166011"/>
    <lineage>
        <taxon>Eukaryota</taxon>
        <taxon>Metazoa</taxon>
        <taxon>Ecdysozoa</taxon>
        <taxon>Nematoda</taxon>
        <taxon>Chromadorea</taxon>
        <taxon>Rhabditida</taxon>
        <taxon>Tylenchina</taxon>
        <taxon>Tylenchomorpha</taxon>
        <taxon>Sphaerularioidea</taxon>
        <taxon>Anguinidae</taxon>
        <taxon>Anguininae</taxon>
        <taxon>Ditylenchus</taxon>
    </lineage>
</organism>
<proteinExistence type="predicted"/>
<dbReference type="Proteomes" id="UP000887574">
    <property type="component" value="Unplaced"/>
</dbReference>
<feature type="region of interest" description="Disordered" evidence="1">
    <location>
        <begin position="164"/>
        <end position="211"/>
    </location>
</feature>
<name>A0A915EQL2_9BILA</name>
<evidence type="ECO:0000313" key="3">
    <source>
        <dbReference type="WBParaSite" id="jg7895"/>
    </source>
</evidence>
<dbReference type="WBParaSite" id="jg7895">
    <property type="protein sequence ID" value="jg7895"/>
    <property type="gene ID" value="jg7895"/>
</dbReference>
<reference evidence="3" key="1">
    <citation type="submission" date="2022-11" db="UniProtKB">
        <authorList>
            <consortium name="WormBaseParasite"/>
        </authorList>
    </citation>
    <scope>IDENTIFICATION</scope>
</reference>
<feature type="compositionally biased region" description="Basic and acidic residues" evidence="1">
    <location>
        <begin position="1"/>
        <end position="12"/>
    </location>
</feature>
<sequence>MTKRRQSADREAPSTLTASAARSKASRPLRTEELDVERLNLLIKTLDKAWVMPKLNAKEPVGSNFQYKKTCANIFKARHQACQQPGFGIMCFNFCYEQGEPLIFKCEDVSDASYCKSNAHYDDFLTKYRKDAYRAKAYIHQMISRCYSTSVCNGARLLNSTLTPSKAAHPQSKDNRPAVKSTSGRPKRPMWSRLSSEKALQPDGNEAEEREMVTPKYVPFWQRLLTRKTTKPAIMTTTTTAQPTIWPEAEPQISDVSTEQDDLDLDYTFHTPNLIMRDRIFIPVNSSSSSDPYKLLHTKYNKFGGSGDAETTEGASPFWNKFQPGRWYQSIHYMTPTG</sequence>
<dbReference type="AlphaFoldDB" id="A0A915EQL2"/>
<evidence type="ECO:0000313" key="2">
    <source>
        <dbReference type="Proteomes" id="UP000887574"/>
    </source>
</evidence>
<keyword evidence="2" id="KW-1185">Reference proteome</keyword>